<comment type="caution">
    <text evidence="4">The sequence shown here is derived from an EMBL/GenBank/DDBJ whole genome shotgun (WGS) entry which is preliminary data.</text>
</comment>
<dbReference type="Pfam" id="PF17789">
    <property type="entry name" value="MG4"/>
    <property type="match status" value="1"/>
</dbReference>
<dbReference type="EMBL" id="NCKV01010717">
    <property type="protein sequence ID" value="RWS21816.1"/>
    <property type="molecule type" value="Genomic_DNA"/>
</dbReference>
<dbReference type="PANTHER" id="PTHR11412:SF146">
    <property type="entry name" value="CD109 ANTIGEN"/>
    <property type="match status" value="1"/>
</dbReference>
<proteinExistence type="predicted"/>
<dbReference type="InterPro" id="IPR011625">
    <property type="entry name" value="A2M_N_BRD"/>
</dbReference>
<gene>
    <name evidence="4" type="ORF">B4U80_11767</name>
</gene>
<protein>
    <submittedName>
        <fullName evidence="4">CD109 antigen-like protein</fullName>
    </submittedName>
</protein>
<dbReference type="AlphaFoldDB" id="A0A443S2R1"/>
<dbReference type="InterPro" id="IPR013783">
    <property type="entry name" value="Ig-like_fold"/>
</dbReference>
<accession>A0A443S2R1</accession>
<keyword evidence="5" id="KW-1185">Reference proteome</keyword>
<dbReference type="SUPFAM" id="SSF57424">
    <property type="entry name" value="LDL receptor-like module"/>
    <property type="match status" value="1"/>
</dbReference>
<dbReference type="Gene3D" id="2.60.40.1940">
    <property type="match status" value="1"/>
</dbReference>
<feature type="non-terminal residue" evidence="4">
    <location>
        <position position="1"/>
    </location>
</feature>
<dbReference type="CDD" id="cd00112">
    <property type="entry name" value="LDLa"/>
    <property type="match status" value="1"/>
</dbReference>
<dbReference type="Gene3D" id="2.60.40.1930">
    <property type="match status" value="1"/>
</dbReference>
<sequence>DSRDYVVKRWVSVYPFQGFASLNFQLPGDYPKGWWTIRVVALQQKEEKKILVERWFTDQFDVNVTLPAFVESEDQRIEGYVTANYTNYLPVIGNATITVKIRPPKNGGAFSRINNLQQTILVKEITTNYFKGTFKFSVEMSEIVKQAFPTQILGKDIEFHVKVTDPFYGTVVYGYAITRVINSTIVVRFLDQQPAVFKPGMPFQAHIAVMYSDNVPLPSHRLFAATLEVQPSFTIIRSESPMQNKLKLEMDSHGIAMLELNIPPNLDRFSLRAVLKDGNHVIFANLVAVASYSQSKRYMHISTSTELGVPGEYAIFHVRADFYIEHFNYVVIAKGVILINGKQKAIGMSKSVTTFSVAISPEMSPNCRVVVYHATIDGEIISDSVDLPVRGISRQPIELNINRKQDRTGKIVELVPKMAMGAIIGMSAIDVDMYDIQGFNDINVAKAMSVLYEFETTPQKRILFKNRHGRGEKMYSYVKSNIGIDGEDTFTFADLVLFTNLKVAISPLSCTNFRNNTYLPNVVTPIGPIEKQQTTLPPFNGNKLEKVVRRKMSRCLSDNQCYPITSRCDGKRDCLDGSDETNCDRNVNDEKELLEYLLFRRNRNYYFYHASGDEWSWEDTYTGYQEDNYV</sequence>
<evidence type="ECO:0000256" key="1">
    <source>
        <dbReference type="ARBA" id="ARBA00023157"/>
    </source>
</evidence>
<dbReference type="InterPro" id="IPR040839">
    <property type="entry name" value="MG4"/>
</dbReference>
<dbReference type="SMART" id="SM01359">
    <property type="entry name" value="A2M_N_2"/>
    <property type="match status" value="1"/>
</dbReference>
<keyword evidence="1 2" id="KW-1015">Disulfide bond</keyword>
<dbReference type="InterPro" id="IPR041555">
    <property type="entry name" value="MG3"/>
</dbReference>
<dbReference type="PROSITE" id="PS50068">
    <property type="entry name" value="LDLRA_2"/>
    <property type="match status" value="1"/>
</dbReference>
<dbReference type="OrthoDB" id="6488702at2759"/>
<feature type="disulfide bond" evidence="2">
    <location>
        <begin position="568"/>
        <end position="583"/>
    </location>
</feature>
<dbReference type="InterPro" id="IPR002172">
    <property type="entry name" value="LDrepeatLR_classA_rpt"/>
</dbReference>
<feature type="non-terminal residue" evidence="4">
    <location>
        <position position="630"/>
    </location>
</feature>
<reference evidence="4 5" key="1">
    <citation type="journal article" date="2018" name="Gigascience">
        <title>Genomes of trombidid mites reveal novel predicted allergens and laterally-transferred genes associated with secondary metabolism.</title>
        <authorList>
            <person name="Dong X."/>
            <person name="Chaisiri K."/>
            <person name="Xia D."/>
            <person name="Armstrong S.D."/>
            <person name="Fang Y."/>
            <person name="Donnelly M.J."/>
            <person name="Kadowaki T."/>
            <person name="McGarry J.W."/>
            <person name="Darby A.C."/>
            <person name="Makepeace B.L."/>
        </authorList>
    </citation>
    <scope>NUCLEOTIDE SEQUENCE [LARGE SCALE GENOMIC DNA]</scope>
    <source>
        <strain evidence="4">UoL-UT</strain>
    </source>
</reference>
<organism evidence="4 5">
    <name type="scientific">Leptotrombidium deliense</name>
    <dbReference type="NCBI Taxonomy" id="299467"/>
    <lineage>
        <taxon>Eukaryota</taxon>
        <taxon>Metazoa</taxon>
        <taxon>Ecdysozoa</taxon>
        <taxon>Arthropoda</taxon>
        <taxon>Chelicerata</taxon>
        <taxon>Arachnida</taxon>
        <taxon>Acari</taxon>
        <taxon>Acariformes</taxon>
        <taxon>Trombidiformes</taxon>
        <taxon>Prostigmata</taxon>
        <taxon>Anystina</taxon>
        <taxon>Parasitengona</taxon>
        <taxon>Trombiculoidea</taxon>
        <taxon>Trombiculidae</taxon>
        <taxon>Leptotrombidium</taxon>
    </lineage>
</organism>
<feature type="domain" description="Alpha-2-macroglobulin bait region" evidence="3">
    <location>
        <begin position="299"/>
        <end position="436"/>
    </location>
</feature>
<evidence type="ECO:0000313" key="4">
    <source>
        <dbReference type="EMBL" id="RWS21816.1"/>
    </source>
</evidence>
<name>A0A443S2R1_9ACAR</name>
<dbReference type="Pfam" id="PF00057">
    <property type="entry name" value="Ldl_recept_a"/>
    <property type="match status" value="1"/>
</dbReference>
<dbReference type="InterPro" id="IPR050473">
    <property type="entry name" value="A2M/Complement_sys"/>
</dbReference>
<dbReference type="STRING" id="299467.A0A443S2R1"/>
<dbReference type="SMART" id="SM00192">
    <property type="entry name" value="LDLa"/>
    <property type="match status" value="1"/>
</dbReference>
<dbReference type="Proteomes" id="UP000288716">
    <property type="component" value="Unassembled WGS sequence"/>
</dbReference>
<evidence type="ECO:0000313" key="5">
    <source>
        <dbReference type="Proteomes" id="UP000288716"/>
    </source>
</evidence>
<dbReference type="Pfam" id="PF17791">
    <property type="entry name" value="MG3"/>
    <property type="match status" value="1"/>
</dbReference>
<dbReference type="Gene3D" id="2.60.40.10">
    <property type="entry name" value="Immunoglobulins"/>
    <property type="match status" value="1"/>
</dbReference>
<dbReference type="PANTHER" id="PTHR11412">
    <property type="entry name" value="MACROGLOBULIN / COMPLEMENT"/>
    <property type="match status" value="1"/>
</dbReference>
<evidence type="ECO:0000259" key="3">
    <source>
        <dbReference type="SMART" id="SM01359"/>
    </source>
</evidence>
<evidence type="ECO:0000256" key="2">
    <source>
        <dbReference type="PROSITE-ProRule" id="PRU00124"/>
    </source>
</evidence>
<dbReference type="Gene3D" id="4.10.400.10">
    <property type="entry name" value="Low-density Lipoprotein Receptor"/>
    <property type="match status" value="1"/>
</dbReference>
<dbReference type="Pfam" id="PF07703">
    <property type="entry name" value="A2M_BRD"/>
    <property type="match status" value="1"/>
</dbReference>
<dbReference type="InterPro" id="IPR036055">
    <property type="entry name" value="LDL_receptor-like_sf"/>
</dbReference>
<comment type="caution">
    <text evidence="2">Lacks conserved residue(s) required for the propagation of feature annotation.</text>
</comment>
<dbReference type="VEuPathDB" id="VectorBase:LDEU010224"/>